<proteinExistence type="predicted"/>
<dbReference type="InterPro" id="IPR051908">
    <property type="entry name" value="Ribosomal_N-acetyltransferase"/>
</dbReference>
<dbReference type="eggNOG" id="COG1670">
    <property type="taxonomic scope" value="Bacteria"/>
</dbReference>
<dbReference type="Proteomes" id="UP000028488">
    <property type="component" value="Chromosome"/>
</dbReference>
<gene>
    <name evidence="2" type="ORF">EP51_12105</name>
</gene>
<dbReference type="GO" id="GO:0005737">
    <property type="term" value="C:cytoplasm"/>
    <property type="evidence" value="ECO:0007669"/>
    <property type="project" value="TreeGrafter"/>
</dbReference>
<sequence>MKPPRSLVVLVAAGKLYSRPFRHRIGSHHVPSAGIRLGPVMSAEHRVALRSPRLSDASAWQTLRLRDQHLIEPFWVSSPKSWSRRHTEGAWVDEFLHMRKEARAGRALPLVIEVEGRFAGQFNMEHIDWGAKSAEVGVWIDSSLTGQGIALAAANLLAEYVFDILGLRRVTAPVCVDNRQATRLVQQAGMHREGTMASYLDVGGRRKDHDLWAITSTMWAAKSARDSNSTAS</sequence>
<reference evidence="2 3" key="1">
    <citation type="submission" date="2014-07" db="EMBL/GenBank/DDBJ databases">
        <title>Genome Sequence of Rhodococcus opacus Strain R7, a Biodegrader of Mono- and Polycyclic Aromatic Hydrocarbons.</title>
        <authorList>
            <person name="Di Gennaro P."/>
            <person name="Zampolli J."/>
            <person name="Presti I."/>
            <person name="Cappelletti M."/>
            <person name="D'Ursi P."/>
            <person name="Orro A."/>
            <person name="Mezzelani A."/>
            <person name="Milanesi L."/>
        </authorList>
    </citation>
    <scope>NUCLEOTIDE SEQUENCE [LARGE SCALE GENOMIC DNA]</scope>
    <source>
        <strain evidence="2 3">R7</strain>
    </source>
</reference>
<dbReference type="InterPro" id="IPR000182">
    <property type="entry name" value="GNAT_dom"/>
</dbReference>
<keyword evidence="2" id="KW-0808">Transferase</keyword>
<accession>A0A076EGI3</accession>
<evidence type="ECO:0000313" key="2">
    <source>
        <dbReference type="EMBL" id="AII05320.1"/>
    </source>
</evidence>
<dbReference type="PANTHER" id="PTHR43441:SF10">
    <property type="entry name" value="ACETYLTRANSFERASE"/>
    <property type="match status" value="1"/>
</dbReference>
<organism evidence="2 3">
    <name type="scientific">Rhodococcus opacus</name>
    <name type="common">Nocardia opaca</name>
    <dbReference type="NCBI Taxonomy" id="37919"/>
    <lineage>
        <taxon>Bacteria</taxon>
        <taxon>Bacillati</taxon>
        <taxon>Actinomycetota</taxon>
        <taxon>Actinomycetes</taxon>
        <taxon>Mycobacteriales</taxon>
        <taxon>Nocardiaceae</taxon>
        <taxon>Rhodococcus</taxon>
    </lineage>
</organism>
<dbReference type="PANTHER" id="PTHR43441">
    <property type="entry name" value="RIBOSOMAL-PROTEIN-SERINE ACETYLTRANSFERASE"/>
    <property type="match status" value="1"/>
</dbReference>
<evidence type="ECO:0000313" key="3">
    <source>
        <dbReference type="Proteomes" id="UP000028488"/>
    </source>
</evidence>
<dbReference type="Pfam" id="PF13302">
    <property type="entry name" value="Acetyltransf_3"/>
    <property type="match status" value="1"/>
</dbReference>
<dbReference type="SUPFAM" id="SSF55729">
    <property type="entry name" value="Acyl-CoA N-acyltransferases (Nat)"/>
    <property type="match status" value="1"/>
</dbReference>
<dbReference type="GO" id="GO:0008999">
    <property type="term" value="F:protein-N-terminal-alanine acetyltransferase activity"/>
    <property type="evidence" value="ECO:0007669"/>
    <property type="project" value="TreeGrafter"/>
</dbReference>
<dbReference type="PROSITE" id="PS51186">
    <property type="entry name" value="GNAT"/>
    <property type="match status" value="1"/>
</dbReference>
<dbReference type="Gene3D" id="3.40.630.30">
    <property type="match status" value="1"/>
</dbReference>
<dbReference type="EMBL" id="CP008947">
    <property type="protein sequence ID" value="AII05320.1"/>
    <property type="molecule type" value="Genomic_DNA"/>
</dbReference>
<dbReference type="InterPro" id="IPR016181">
    <property type="entry name" value="Acyl_CoA_acyltransferase"/>
</dbReference>
<feature type="domain" description="N-acetyltransferase" evidence="1">
    <location>
        <begin position="61"/>
        <end position="225"/>
    </location>
</feature>
<evidence type="ECO:0000259" key="1">
    <source>
        <dbReference type="PROSITE" id="PS51186"/>
    </source>
</evidence>
<dbReference type="GO" id="GO:1990189">
    <property type="term" value="F:protein N-terminal-serine acetyltransferase activity"/>
    <property type="evidence" value="ECO:0007669"/>
    <property type="project" value="TreeGrafter"/>
</dbReference>
<name>A0A076EGI3_RHOOP</name>
<protein>
    <submittedName>
        <fullName evidence="2">Alanine acetyltransferase</fullName>
    </submittedName>
</protein>
<dbReference type="AlphaFoldDB" id="A0A076EGI3"/>